<evidence type="ECO:0000256" key="3">
    <source>
        <dbReference type="RuleBase" id="RU367036"/>
    </source>
</evidence>
<dbReference type="InterPro" id="IPR009288">
    <property type="entry name" value="AIG2-like_dom"/>
</dbReference>
<dbReference type="PANTHER" id="PTHR12510:SF4">
    <property type="entry name" value="GAMMA-GLUTAMYLAMINECYCLOTRANSFERASE"/>
    <property type="match status" value="1"/>
</dbReference>
<feature type="domain" description="Gamma-glutamylcyclotransferase AIG2-like" evidence="4">
    <location>
        <begin position="4"/>
        <end position="121"/>
    </location>
</feature>
<dbReference type="Proteomes" id="UP000182993">
    <property type="component" value="Chromosome"/>
</dbReference>
<dbReference type="Gene3D" id="3.10.490.10">
    <property type="entry name" value="Gamma-glutamyl cyclotransferase-like"/>
    <property type="match status" value="1"/>
</dbReference>
<evidence type="ECO:0000313" key="5">
    <source>
        <dbReference type="EMBL" id="APD09175.1"/>
    </source>
</evidence>
<dbReference type="EMBL" id="CP016312">
    <property type="protein sequence ID" value="APD09175.1"/>
    <property type="molecule type" value="Genomic_DNA"/>
</dbReference>
<proteinExistence type="inferred from homology"/>
<dbReference type="SUPFAM" id="SSF110857">
    <property type="entry name" value="Gamma-glutamyl cyclotransferase-like"/>
    <property type="match status" value="1"/>
</dbReference>
<dbReference type="RefSeq" id="WP_071676917.1">
    <property type="nucleotide sequence ID" value="NZ_CP016312.1"/>
</dbReference>
<organism evidence="5 6">
    <name type="scientific">Thermus brockianus</name>
    <dbReference type="NCBI Taxonomy" id="56956"/>
    <lineage>
        <taxon>Bacteria</taxon>
        <taxon>Thermotogati</taxon>
        <taxon>Deinococcota</taxon>
        <taxon>Deinococci</taxon>
        <taxon>Thermales</taxon>
        <taxon>Thermaceae</taxon>
        <taxon>Thermus</taxon>
    </lineage>
</organism>
<dbReference type="PANTHER" id="PTHR12510">
    <property type="entry name" value="TROPONIN C-AKIN-1 PROTEIN"/>
    <property type="match status" value="1"/>
</dbReference>
<protein>
    <recommendedName>
        <fullName evidence="3">Gamma-glutamylcyclotransferase family protein</fullName>
    </recommendedName>
</protein>
<dbReference type="GO" id="GO:0016740">
    <property type="term" value="F:transferase activity"/>
    <property type="evidence" value="ECO:0007669"/>
    <property type="project" value="UniProtKB-KW"/>
</dbReference>
<dbReference type="Pfam" id="PF06094">
    <property type="entry name" value="GGACT"/>
    <property type="match status" value="1"/>
</dbReference>
<accession>A0A1J0LUR3</accession>
<dbReference type="STRING" id="56956.A0O31_01020"/>
<comment type="similarity">
    <text evidence="1 3">Belongs to the gamma-glutamylcyclotransferase family.</text>
</comment>
<dbReference type="InterPro" id="IPR036568">
    <property type="entry name" value="GGCT-like_sf"/>
</dbReference>
<reference evidence="6" key="1">
    <citation type="submission" date="2016-06" db="EMBL/GenBank/DDBJ databases">
        <title>Whole genome sequencing of Thermus brockianus strain GE-1.</title>
        <authorList>
            <person name="Schaefers C."/>
            <person name="Blank S."/>
            <person name="Wiebusch S."/>
            <person name="Elleuche S."/>
            <person name="Antranikian G."/>
        </authorList>
    </citation>
    <scope>NUCLEOTIDE SEQUENCE [LARGE SCALE GENOMIC DNA]</scope>
    <source>
        <strain evidence="6">GE-1</strain>
    </source>
</reference>
<dbReference type="InterPro" id="IPR039126">
    <property type="entry name" value="GGACT"/>
</dbReference>
<dbReference type="KEGG" id="tbc:A0O31_01020"/>
<dbReference type="GO" id="GO:0061929">
    <property type="term" value="F:gamma-glutamylaminecyclotransferase activity"/>
    <property type="evidence" value="ECO:0007669"/>
    <property type="project" value="InterPro"/>
</dbReference>
<evidence type="ECO:0000256" key="1">
    <source>
        <dbReference type="ARBA" id="ARBA00008861"/>
    </source>
</evidence>
<name>A0A1J0LUR3_THEBO</name>
<dbReference type="GO" id="GO:0005829">
    <property type="term" value="C:cytosol"/>
    <property type="evidence" value="ECO:0007669"/>
    <property type="project" value="TreeGrafter"/>
</dbReference>
<evidence type="ECO:0000259" key="4">
    <source>
        <dbReference type="Pfam" id="PF06094"/>
    </source>
</evidence>
<evidence type="ECO:0000313" key="6">
    <source>
        <dbReference type="Proteomes" id="UP000182993"/>
    </source>
</evidence>
<gene>
    <name evidence="5" type="primary">ytfP</name>
    <name evidence="5" type="ORF">A0O31_01020</name>
</gene>
<evidence type="ECO:0000256" key="2">
    <source>
        <dbReference type="PIRSR" id="PIRSR639126-1"/>
    </source>
</evidence>
<dbReference type="InterPro" id="IPR013024">
    <property type="entry name" value="GGCT-like"/>
</dbReference>
<keyword evidence="5" id="KW-0808">Transferase</keyword>
<sequence>MERVFVYGTLKRGERNHALVAGRVQRVVPGYAEGFALYHLPAGGERPYAYPAMVRGEGRVYGEVLFLPGEALPLLDALEEEGEEYRRERILVHTEEGPMEAWAYLYLRDLGEALPLPKGVWPP</sequence>
<feature type="active site" description="Proton acceptor" evidence="2">
    <location>
        <position position="79"/>
    </location>
</feature>
<dbReference type="OrthoDB" id="8538589at2"/>
<dbReference type="CDD" id="cd06661">
    <property type="entry name" value="GGCT_like"/>
    <property type="match status" value="1"/>
</dbReference>
<dbReference type="AlphaFoldDB" id="A0A1J0LUR3"/>